<evidence type="ECO:0000313" key="3">
    <source>
        <dbReference type="Proteomes" id="UP000010164"/>
    </source>
</evidence>
<dbReference type="InterPro" id="IPR051213">
    <property type="entry name" value="START_lipid_transfer"/>
</dbReference>
<dbReference type="SUPFAM" id="SSF55961">
    <property type="entry name" value="Bet v1-like"/>
    <property type="match status" value="1"/>
</dbReference>
<accession>L0WI76</accession>
<dbReference type="EMBL" id="AMRJ01000001">
    <property type="protein sequence ID" value="EKF75862.1"/>
    <property type="molecule type" value="Genomic_DNA"/>
</dbReference>
<dbReference type="PANTHER" id="PTHR19308:SF14">
    <property type="entry name" value="START DOMAIN-CONTAINING PROTEIN"/>
    <property type="match status" value="1"/>
</dbReference>
<dbReference type="AlphaFoldDB" id="L0WI76"/>
<gene>
    <name evidence="2" type="ORF">A11A3_00170</name>
</gene>
<dbReference type="InterPro" id="IPR028347">
    <property type="entry name" value="START_dom_prot"/>
</dbReference>
<keyword evidence="3" id="KW-1185">Reference proteome</keyword>
<dbReference type="Pfam" id="PF01852">
    <property type="entry name" value="START"/>
    <property type="match status" value="1"/>
</dbReference>
<evidence type="ECO:0000259" key="1">
    <source>
        <dbReference type="PROSITE" id="PS50848"/>
    </source>
</evidence>
<dbReference type="eggNOG" id="ENOG5032XQJ">
    <property type="taxonomic scope" value="Bacteria"/>
</dbReference>
<dbReference type="InterPro" id="IPR002913">
    <property type="entry name" value="START_lipid-bd_dom"/>
</dbReference>
<dbReference type="PIRSF" id="PIRSF039033">
    <property type="entry name" value="START_dom"/>
    <property type="match status" value="1"/>
</dbReference>
<dbReference type="PROSITE" id="PS50848">
    <property type="entry name" value="START"/>
    <property type="match status" value="1"/>
</dbReference>
<protein>
    <recommendedName>
        <fullName evidence="1">START domain-containing protein</fullName>
    </recommendedName>
</protein>
<dbReference type="Gene3D" id="3.30.530.20">
    <property type="match status" value="1"/>
</dbReference>
<reference evidence="2 3" key="1">
    <citation type="journal article" date="2012" name="J. Bacteriol.">
        <title>Genome Sequence of the Alkane-Degrading Bacterium Alcanivorax hongdengensis Type Strain A-11-3.</title>
        <authorList>
            <person name="Lai Q."/>
            <person name="Shao Z."/>
        </authorList>
    </citation>
    <scope>NUCLEOTIDE SEQUENCE [LARGE SCALE GENOMIC DNA]</scope>
    <source>
        <strain evidence="2 3">A-11-3</strain>
    </source>
</reference>
<dbReference type="PANTHER" id="PTHR19308">
    <property type="entry name" value="PHOSPHATIDYLCHOLINE TRANSFER PROTEIN"/>
    <property type="match status" value="1"/>
</dbReference>
<dbReference type="Proteomes" id="UP000010164">
    <property type="component" value="Unassembled WGS sequence"/>
</dbReference>
<name>L0WI76_9GAMM</name>
<feature type="domain" description="START" evidence="1">
    <location>
        <begin position="12"/>
        <end position="192"/>
    </location>
</feature>
<evidence type="ECO:0000313" key="2">
    <source>
        <dbReference type="EMBL" id="EKF75862.1"/>
    </source>
</evidence>
<dbReference type="GO" id="GO:0008289">
    <property type="term" value="F:lipid binding"/>
    <property type="evidence" value="ECO:0007669"/>
    <property type="project" value="InterPro"/>
</dbReference>
<dbReference type="STRING" id="1177179.A11A3_00170"/>
<proteinExistence type="predicted"/>
<organism evidence="2 3">
    <name type="scientific">Alcanivorax hongdengensis A-11-3</name>
    <dbReference type="NCBI Taxonomy" id="1177179"/>
    <lineage>
        <taxon>Bacteria</taxon>
        <taxon>Pseudomonadati</taxon>
        <taxon>Pseudomonadota</taxon>
        <taxon>Gammaproteobacteria</taxon>
        <taxon>Oceanospirillales</taxon>
        <taxon>Alcanivoracaceae</taxon>
        <taxon>Alcanivorax</taxon>
    </lineage>
</organism>
<dbReference type="GO" id="GO:0005737">
    <property type="term" value="C:cytoplasm"/>
    <property type="evidence" value="ECO:0007669"/>
    <property type="project" value="UniProtKB-ARBA"/>
</dbReference>
<comment type="caution">
    <text evidence="2">The sequence shown here is derived from an EMBL/GenBank/DDBJ whole genome shotgun (WGS) entry which is preliminary data.</text>
</comment>
<sequence>MVMAGPLWAADWEVNHQGNSPAEVTTYVRDVADSPVKAFRGQVQVAASMTSVLAVITAVDTFPQWVFQSKDARRIAVQGQEKLYMQFNGIWPVSDRDVVLGNTLSQDDQGVITLHSVNLSGVADKRSGYVRIPKLDNRFVLKPVSDGQVQVTFETYVDPGGRVPAWLANLVSTRAPLETLEGLQAQLKKPRFTDVQRGDLPKLPGMDQLTL</sequence>
<dbReference type="InterPro" id="IPR023393">
    <property type="entry name" value="START-like_dom_sf"/>
</dbReference>
<dbReference type="PATRIC" id="fig|1177179.3.peg.34"/>